<feature type="non-terminal residue" evidence="1">
    <location>
        <position position="67"/>
    </location>
</feature>
<gene>
    <name evidence="1" type="ORF">LEA_01363</name>
</gene>
<evidence type="ECO:0000313" key="1">
    <source>
        <dbReference type="EMBL" id="EKC80458.1"/>
    </source>
</evidence>
<accession>K1UEC9</accession>
<dbReference type="EMBL" id="AJWY01000951">
    <property type="protein sequence ID" value="EKC80458.1"/>
    <property type="molecule type" value="Genomic_DNA"/>
</dbReference>
<comment type="caution">
    <text evidence="1">The sequence shown here is derived from an EMBL/GenBank/DDBJ whole genome shotgun (WGS) entry which is preliminary data.</text>
</comment>
<dbReference type="AlphaFoldDB" id="K1UEC9"/>
<sequence>MLHTDLNMMMKMMIGGKLQTAVDQIAEGIARALNAAPQVLIAPRRINRAGEDIQPYETGHGPLQVLG</sequence>
<proteinExistence type="predicted"/>
<reference evidence="1" key="1">
    <citation type="journal article" date="2013" name="Environ. Microbiol.">
        <title>Microbiota from the distal guts of lean and obese adolescents exhibit partial functional redundancy besides clear differences in community structure.</title>
        <authorList>
            <person name="Ferrer M."/>
            <person name="Ruiz A."/>
            <person name="Lanza F."/>
            <person name="Haange S.B."/>
            <person name="Oberbach A."/>
            <person name="Till H."/>
            <person name="Bargiela R."/>
            <person name="Campoy C."/>
            <person name="Segura M.T."/>
            <person name="Richter M."/>
            <person name="von Bergen M."/>
            <person name="Seifert J."/>
            <person name="Suarez A."/>
        </authorList>
    </citation>
    <scope>NUCLEOTIDE SEQUENCE</scope>
</reference>
<name>K1UEC9_9ZZZZ</name>
<organism evidence="1">
    <name type="scientific">human gut metagenome</name>
    <dbReference type="NCBI Taxonomy" id="408170"/>
    <lineage>
        <taxon>unclassified sequences</taxon>
        <taxon>metagenomes</taxon>
        <taxon>organismal metagenomes</taxon>
    </lineage>
</organism>
<protein>
    <submittedName>
        <fullName evidence="1">Uncharacterized protein</fullName>
    </submittedName>
</protein>